<dbReference type="PANTHER" id="PTHR32341:SF17">
    <property type="entry name" value="IRG-TYPE G DOMAIN-CONTAINING PROTEIN"/>
    <property type="match status" value="1"/>
</dbReference>
<dbReference type="PANTHER" id="PTHR32341">
    <property type="entry name" value="INTERFERON-INDUCIBLE GTPASE"/>
    <property type="match status" value="1"/>
</dbReference>
<dbReference type="SUPFAM" id="SSF52540">
    <property type="entry name" value="P-loop containing nucleoside triphosphate hydrolases"/>
    <property type="match status" value="1"/>
</dbReference>
<evidence type="ECO:0000313" key="7">
    <source>
        <dbReference type="EMBL" id="CAK9098838.1"/>
    </source>
</evidence>
<dbReference type="InterPro" id="IPR030385">
    <property type="entry name" value="G_IRG_dom"/>
</dbReference>
<dbReference type="InterPro" id="IPR027417">
    <property type="entry name" value="P-loop_NTPase"/>
</dbReference>
<evidence type="ECO:0000256" key="4">
    <source>
        <dbReference type="ARBA" id="ARBA00023134"/>
    </source>
</evidence>
<feature type="region of interest" description="Disordered" evidence="5">
    <location>
        <begin position="204"/>
        <end position="227"/>
    </location>
</feature>
<organism evidence="7 8">
    <name type="scientific">Durusdinium trenchii</name>
    <dbReference type="NCBI Taxonomy" id="1381693"/>
    <lineage>
        <taxon>Eukaryota</taxon>
        <taxon>Sar</taxon>
        <taxon>Alveolata</taxon>
        <taxon>Dinophyceae</taxon>
        <taxon>Suessiales</taxon>
        <taxon>Symbiodiniaceae</taxon>
        <taxon>Durusdinium</taxon>
    </lineage>
</organism>
<dbReference type="EMBL" id="CAXAMM010041350">
    <property type="protein sequence ID" value="CAK9098838.1"/>
    <property type="molecule type" value="Genomic_DNA"/>
</dbReference>
<evidence type="ECO:0000256" key="2">
    <source>
        <dbReference type="ARBA" id="ARBA00022741"/>
    </source>
</evidence>
<name>A0ABP0RE21_9DINO</name>
<keyword evidence="4" id="KW-0342">GTP-binding</keyword>
<keyword evidence="3" id="KW-0378">Hydrolase</keyword>
<reference evidence="7 8" key="1">
    <citation type="submission" date="2024-02" db="EMBL/GenBank/DDBJ databases">
        <authorList>
            <person name="Chen Y."/>
            <person name="Shah S."/>
            <person name="Dougan E. K."/>
            <person name="Thang M."/>
            <person name="Chan C."/>
        </authorList>
    </citation>
    <scope>NUCLEOTIDE SEQUENCE [LARGE SCALE GENOMIC DNA]</scope>
</reference>
<comment type="caution">
    <text evidence="7">The sequence shown here is derived from an EMBL/GenBank/DDBJ whole genome shotgun (WGS) entry which is preliminary data.</text>
</comment>
<dbReference type="Proteomes" id="UP001642464">
    <property type="component" value="Unassembled WGS sequence"/>
</dbReference>
<evidence type="ECO:0000259" key="6">
    <source>
        <dbReference type="PROSITE" id="PS51716"/>
    </source>
</evidence>
<feature type="domain" description="IRG-type G" evidence="6">
    <location>
        <begin position="320"/>
        <end position="581"/>
    </location>
</feature>
<protein>
    <submittedName>
        <fullName evidence="7">T-cell-specific guanine nucleotide triphosphate-binding protein 1 (Interferon-gamma-inducible GTPase Ifggb5)</fullName>
    </submittedName>
</protein>
<evidence type="ECO:0000256" key="3">
    <source>
        <dbReference type="ARBA" id="ARBA00022801"/>
    </source>
</evidence>
<proteinExistence type="inferred from homology"/>
<evidence type="ECO:0000256" key="5">
    <source>
        <dbReference type="SAM" id="MobiDB-lite"/>
    </source>
</evidence>
<keyword evidence="8" id="KW-1185">Reference proteome</keyword>
<sequence length="588" mass="65251">MGFNRGNTVLALGPEKYHPQKTHFWKGTEELERFPPAYAEQNEAFEEYLQNRSLAPSRHQLALRNSSGLMELHYETMRKKAKERAAHPVQKKLPSMDRAYTACAGYSGLIPGKISGGIVGCSWQEGSRLAFETTGRFFKPPMSGLVFTMKKMGRFSHRTMACDSRRGSGDQPALPASRNARIAWLAALAAALNSRIHGRVHGFSAPAVQRPRPSALSAPGAATPRRSRKVQVLRRGLPEVAILGGLAVLSALRPRSAPGPSDALRKNVEDARKALKGTPREKLQQALKQLAVVEAQLEAATGDKLDYPLPDYLKSASESGKIMLAITGASGVGKSSLVNALRRVKDTDADAAETGVKETTTEPTMYSFRPKEGLFEQRFYQARPEDLELEVGVQVVLGNVAYVEDGTVAEVLKTCGHEKWEVRLETGSVIQVDSSKVVGLPLDVVIWDLPGAGTPNFPQATYLKRMGIRYFDVALLVTSSRFTEAELMLSRELEKFQVPYFMVRNKVDVDIDSEIVKEEEAHDDEELSKQQKLEVATQTIECIKDYFQIEYGLDQVYCVSARRKLRKAHDFPSLERDILDAVRVQRGY</sequence>
<dbReference type="InterPro" id="IPR007743">
    <property type="entry name" value="Immunity-related_GTPase-like"/>
</dbReference>
<keyword evidence="2" id="KW-0547">Nucleotide-binding</keyword>
<gene>
    <name evidence="7" type="ORF">SCF082_LOCUS46307</name>
</gene>
<comment type="similarity">
    <text evidence="1">Belongs to the TRAFAC class dynamin-like GTPase superfamily. IRG family.</text>
</comment>
<dbReference type="Gene3D" id="3.40.50.300">
    <property type="entry name" value="P-loop containing nucleotide triphosphate hydrolases"/>
    <property type="match status" value="1"/>
</dbReference>
<accession>A0ABP0RE21</accession>
<dbReference type="Pfam" id="PF05049">
    <property type="entry name" value="IIGP"/>
    <property type="match status" value="2"/>
</dbReference>
<evidence type="ECO:0000256" key="1">
    <source>
        <dbReference type="ARBA" id="ARBA00005429"/>
    </source>
</evidence>
<dbReference type="PROSITE" id="PS51716">
    <property type="entry name" value="G_IRG"/>
    <property type="match status" value="1"/>
</dbReference>
<evidence type="ECO:0000313" key="8">
    <source>
        <dbReference type="Proteomes" id="UP001642464"/>
    </source>
</evidence>
<dbReference type="InterPro" id="IPR051515">
    <property type="entry name" value="IRG"/>
</dbReference>